<dbReference type="Proteomes" id="UP000056252">
    <property type="component" value="Chromosome"/>
</dbReference>
<keyword evidence="3" id="KW-1185">Reference proteome</keyword>
<protein>
    <submittedName>
        <fullName evidence="2">Uncharacterized protein</fullName>
    </submittedName>
</protein>
<dbReference type="EMBL" id="CP013195">
    <property type="protein sequence ID" value="ALO47861.1"/>
    <property type="molecule type" value="Genomic_DNA"/>
</dbReference>
<feature type="transmembrane region" description="Helical" evidence="1">
    <location>
        <begin position="43"/>
        <end position="62"/>
    </location>
</feature>
<keyword evidence="1" id="KW-1133">Transmembrane helix</keyword>
<reference evidence="3" key="1">
    <citation type="submission" date="2015-11" db="EMBL/GenBank/DDBJ databases">
        <authorList>
            <person name="Holder M.E."/>
            <person name="Ajami N.J."/>
            <person name="Petrosino J.F."/>
        </authorList>
    </citation>
    <scope>NUCLEOTIDE SEQUENCE [LARGE SCALE GENOMIC DNA]</scope>
    <source>
        <strain evidence="3">F0113</strain>
    </source>
</reference>
<keyword evidence="1" id="KW-0812">Transmembrane</keyword>
<evidence type="ECO:0000313" key="3">
    <source>
        <dbReference type="Proteomes" id="UP000056252"/>
    </source>
</evidence>
<organism evidence="2 3">
    <name type="scientific">Hoylesella enoeca</name>
    <dbReference type="NCBI Taxonomy" id="76123"/>
    <lineage>
        <taxon>Bacteria</taxon>
        <taxon>Pseudomonadati</taxon>
        <taxon>Bacteroidota</taxon>
        <taxon>Bacteroidia</taxon>
        <taxon>Bacteroidales</taxon>
        <taxon>Prevotellaceae</taxon>
        <taxon>Hoylesella</taxon>
    </lineage>
</organism>
<evidence type="ECO:0000313" key="2">
    <source>
        <dbReference type="EMBL" id="ALO47861.1"/>
    </source>
</evidence>
<dbReference type="RefSeq" id="WP_025065142.1">
    <property type="nucleotide sequence ID" value="NZ_CP013195.1"/>
</dbReference>
<dbReference type="AlphaFoldDB" id="A0A0S2KI13"/>
<evidence type="ECO:0000256" key="1">
    <source>
        <dbReference type="SAM" id="Phobius"/>
    </source>
</evidence>
<proteinExistence type="predicted"/>
<keyword evidence="1" id="KW-0472">Membrane</keyword>
<gene>
    <name evidence="2" type="ORF">AS203_01040</name>
</gene>
<sequence>MKESKRMKEMFKRVVEFHDLDRSEWIAVFCVFVLMWNNRTYELFAPWICLFLFLSWGGVRYLFDENRRSYWGRIYKGIAFILMAYVVFRNVIVDWGFR</sequence>
<accession>A0A0S2KI13</accession>
<feature type="transmembrane region" description="Helical" evidence="1">
    <location>
        <begin position="74"/>
        <end position="92"/>
    </location>
</feature>
<name>A0A0S2KI13_9BACT</name>
<dbReference type="KEGG" id="peo:AS203_01040"/>